<dbReference type="Gene3D" id="3.30.379.10">
    <property type="entry name" value="Chitobiase/beta-hexosaminidase domain 2-like"/>
    <property type="match status" value="1"/>
</dbReference>
<evidence type="ECO:0000256" key="1">
    <source>
        <dbReference type="ARBA" id="ARBA00022801"/>
    </source>
</evidence>
<sequence>MKRLIVFSSLLCTALCATAQQFVTTRQQPGAFAITAANMPAIYTDAQDDWLVQKAASLLQQDIELVTGKKPELVHTRTTASKNLIIVGTINGCKALQQLSTQKKVVLNDLKGQWEAFQVQTITDKNSHTLVIAGSDKRGAAYGVFELSRQLGVSPWYWWADAPVQKKTAAYITKGSYHFPSPSVKYRGIFINDEAPAFSGWTREKFGGVNHLVYEKMFELLLRLKGNYLWPAMWGNAFNDDDTLNPIMADKWGIVMGTSHHEPMQRAQQEWKRYGKGEWDYTKNEAGLKQFWTKGIENMGTHESIVTLGMRGDGDMPMTKGTATELLERIVTDQRNIITTVTGKPATQTPQLWALYKEVQDYYDEGMRVPDDVTLLLCDDNWGNIRRLPQPGEPKRAGGYGIYYHFDYVGGPRNYKWLNTNNISRVWEQMHLAYAHGVDQIWIVNVGDLKPMELPISFFLDYAYNTGKWNENNIEQFYTQWAAQQFGPQQAPAIAEVLNTYARYASRRKPELLDASTYSLTVRNEFAQVVQEWTTLRMKAEAINNQLPATDKDAYFQLVLHPVQALENLHQLYYAVAMNKQLAAQKNILANQWAERTKEFYLADSLLSVKYNTEIAGGKWNHMMDQTHIGYRSWQEPRRNTMPALSYVAADSATATNAVFKAQPLYTPPAASTGKAVYTEKDGYVAISATRYTRAVAGNKVQWKTIPNIGKNGDGITTFPVTTSVNLQANSPHLEYEIHTTGKDSVTLRTWFSPTLNIHHSPTGLRFAVSIDDEAPQILGLNKEDNTGAWNAWVANNNIVKQSRHYLAAPGKHVVRYWMLDAGVVLQKLVVETAGRTEGYLPPPDTLSDK</sequence>
<feature type="domain" description="Gylcosyl hydrolase 115 C-terminal" evidence="4">
    <location>
        <begin position="678"/>
        <end position="844"/>
    </location>
</feature>
<name>A0A917MWY9_9BACT</name>
<evidence type="ECO:0000313" key="5">
    <source>
        <dbReference type="EMBL" id="GGH72822.1"/>
    </source>
</evidence>
<feature type="chain" id="PRO_5036835310" description="Glycosyl hydrolase family 115" evidence="2">
    <location>
        <begin position="20"/>
        <end position="850"/>
    </location>
</feature>
<dbReference type="AlphaFoldDB" id="A0A917MWY9"/>
<dbReference type="EMBL" id="BMIB01000003">
    <property type="protein sequence ID" value="GGH72822.1"/>
    <property type="molecule type" value="Genomic_DNA"/>
</dbReference>
<dbReference type="Pfam" id="PF17829">
    <property type="entry name" value="GH115_C"/>
    <property type="match status" value="1"/>
</dbReference>
<protein>
    <recommendedName>
        <fullName evidence="7">Glycosyl hydrolase family 115</fullName>
    </recommendedName>
</protein>
<dbReference type="Gene3D" id="2.60.120.1620">
    <property type="match status" value="1"/>
</dbReference>
<dbReference type="Proteomes" id="UP000627292">
    <property type="component" value="Unassembled WGS sequence"/>
</dbReference>
<dbReference type="RefSeq" id="WP_188954336.1">
    <property type="nucleotide sequence ID" value="NZ_BMIB01000003.1"/>
</dbReference>
<dbReference type="SUPFAM" id="SSF55545">
    <property type="entry name" value="beta-N-acetylhexosaminidase-like domain"/>
    <property type="match status" value="1"/>
</dbReference>
<dbReference type="Gene3D" id="3.20.20.520">
    <property type="entry name" value="Glycosyl hydrolase family 115"/>
    <property type="match status" value="1"/>
</dbReference>
<evidence type="ECO:0000313" key="6">
    <source>
        <dbReference type="Proteomes" id="UP000627292"/>
    </source>
</evidence>
<dbReference type="InterPro" id="IPR041437">
    <property type="entry name" value="GH115_C"/>
</dbReference>
<organism evidence="5 6">
    <name type="scientific">Filimonas zeae</name>
    <dbReference type="NCBI Taxonomy" id="1737353"/>
    <lineage>
        <taxon>Bacteria</taxon>
        <taxon>Pseudomonadati</taxon>
        <taxon>Bacteroidota</taxon>
        <taxon>Chitinophagia</taxon>
        <taxon>Chitinophagales</taxon>
        <taxon>Chitinophagaceae</taxon>
        <taxon>Filimonas</taxon>
    </lineage>
</organism>
<keyword evidence="1" id="KW-0378">Hydrolase</keyword>
<evidence type="ECO:0000256" key="2">
    <source>
        <dbReference type="SAM" id="SignalP"/>
    </source>
</evidence>
<proteinExistence type="predicted"/>
<feature type="domain" description="Alpha glucuronidase N-terminal" evidence="3">
    <location>
        <begin position="52"/>
        <end position="147"/>
    </location>
</feature>
<dbReference type="PANTHER" id="PTHR37842">
    <property type="match status" value="1"/>
</dbReference>
<dbReference type="Pfam" id="PF15979">
    <property type="entry name" value="Glyco_hydro_115"/>
    <property type="match status" value="1"/>
</dbReference>
<dbReference type="Gene3D" id="1.20.58.2150">
    <property type="match status" value="1"/>
</dbReference>
<dbReference type="InterPro" id="IPR029018">
    <property type="entry name" value="Hex-like_dom2"/>
</dbReference>
<reference evidence="5" key="1">
    <citation type="journal article" date="2014" name="Int. J. Syst. Evol. Microbiol.">
        <title>Complete genome sequence of Corynebacterium casei LMG S-19264T (=DSM 44701T), isolated from a smear-ripened cheese.</title>
        <authorList>
            <consortium name="US DOE Joint Genome Institute (JGI-PGF)"/>
            <person name="Walter F."/>
            <person name="Albersmeier A."/>
            <person name="Kalinowski J."/>
            <person name="Ruckert C."/>
        </authorList>
    </citation>
    <scope>NUCLEOTIDE SEQUENCE</scope>
    <source>
        <strain evidence="5">CGMCC 1.15290</strain>
    </source>
</reference>
<gene>
    <name evidence="5" type="ORF">GCM10011379_33670</name>
</gene>
<comment type="caution">
    <text evidence="5">The sequence shown here is derived from an EMBL/GenBank/DDBJ whole genome shotgun (WGS) entry which is preliminary data.</text>
</comment>
<accession>A0A917MWY9</accession>
<dbReference type="Pfam" id="PF03648">
    <property type="entry name" value="Glyco_hydro_67N"/>
    <property type="match status" value="1"/>
</dbReference>
<evidence type="ECO:0000259" key="4">
    <source>
        <dbReference type="Pfam" id="PF17829"/>
    </source>
</evidence>
<reference evidence="5" key="2">
    <citation type="submission" date="2020-09" db="EMBL/GenBank/DDBJ databases">
        <authorList>
            <person name="Sun Q."/>
            <person name="Zhou Y."/>
        </authorList>
    </citation>
    <scope>NUCLEOTIDE SEQUENCE</scope>
    <source>
        <strain evidence="5">CGMCC 1.15290</strain>
    </source>
</reference>
<dbReference type="PANTHER" id="PTHR37842:SF2">
    <property type="entry name" value="GYLCOSYL HYDROLASE 115 C-TERMINAL DOMAIN-CONTAINING PROTEIN"/>
    <property type="match status" value="1"/>
</dbReference>
<feature type="signal peptide" evidence="2">
    <location>
        <begin position="1"/>
        <end position="19"/>
    </location>
</feature>
<dbReference type="InterPro" id="IPR042301">
    <property type="entry name" value="GH115_sf"/>
</dbReference>
<evidence type="ECO:0000259" key="3">
    <source>
        <dbReference type="Pfam" id="PF03648"/>
    </source>
</evidence>
<dbReference type="InterPro" id="IPR031924">
    <property type="entry name" value="GH115"/>
</dbReference>
<evidence type="ECO:0008006" key="7">
    <source>
        <dbReference type="Google" id="ProtNLM"/>
    </source>
</evidence>
<dbReference type="GO" id="GO:0046559">
    <property type="term" value="F:alpha-glucuronidase activity"/>
    <property type="evidence" value="ECO:0007669"/>
    <property type="project" value="InterPro"/>
</dbReference>
<dbReference type="GO" id="GO:0045493">
    <property type="term" value="P:xylan catabolic process"/>
    <property type="evidence" value="ECO:0007669"/>
    <property type="project" value="InterPro"/>
</dbReference>
<keyword evidence="6" id="KW-1185">Reference proteome</keyword>
<keyword evidence="2" id="KW-0732">Signal</keyword>
<dbReference type="InterPro" id="IPR005154">
    <property type="entry name" value="Glyco_hydro_67_aGlcAse_N"/>
</dbReference>